<feature type="transmembrane region" description="Helical" evidence="1">
    <location>
        <begin position="97"/>
        <end position="120"/>
    </location>
</feature>
<gene>
    <name evidence="2" type="ORF">Q5722_01125</name>
</gene>
<keyword evidence="1" id="KW-0812">Transmembrane</keyword>
<evidence type="ECO:0000256" key="1">
    <source>
        <dbReference type="SAM" id="Phobius"/>
    </source>
</evidence>
<reference evidence="2 3" key="1">
    <citation type="submission" date="2023-07" db="EMBL/GenBank/DDBJ databases">
        <title>Nocardioides sp. nov WY-20 isolated from soil.</title>
        <authorList>
            <person name="Liu B."/>
            <person name="Wan Y."/>
        </authorList>
    </citation>
    <scope>NUCLEOTIDE SEQUENCE [LARGE SCALE GENOMIC DNA]</scope>
    <source>
        <strain evidence="2 3">WY-20</strain>
    </source>
</reference>
<proteinExistence type="predicted"/>
<feature type="transmembrane region" description="Helical" evidence="1">
    <location>
        <begin position="49"/>
        <end position="67"/>
    </location>
</feature>
<protein>
    <submittedName>
        <fullName evidence="2">PGPGW domain-containing protein</fullName>
    </submittedName>
</protein>
<dbReference type="EMBL" id="JAUQTA010000001">
    <property type="protein sequence ID" value="MDO7866959.1"/>
    <property type="molecule type" value="Genomic_DNA"/>
</dbReference>
<name>A0ABT9AWU4_9ACTN</name>
<dbReference type="InterPro" id="IPR019099">
    <property type="entry name" value="Uncharacterised_PGPGW_TM"/>
</dbReference>
<comment type="caution">
    <text evidence="2">The sequence shown here is derived from an EMBL/GenBank/DDBJ whole genome shotgun (WGS) entry which is preliminary data.</text>
</comment>
<dbReference type="Proteomes" id="UP001233314">
    <property type="component" value="Unassembled WGS sequence"/>
</dbReference>
<dbReference type="Pfam" id="PF09656">
    <property type="entry name" value="PGPGW"/>
    <property type="match status" value="1"/>
</dbReference>
<keyword evidence="1" id="KW-1133">Transmembrane helix</keyword>
<accession>A0ABT9AWU4</accession>
<evidence type="ECO:0000313" key="2">
    <source>
        <dbReference type="EMBL" id="MDO7866959.1"/>
    </source>
</evidence>
<sequence length="130" mass="14062">MAEVHWLRRLHERLHAHPVSGAITKLVVTVAGLLVLTAGLVMMVTPGPGIVGILAGLGLLALEWEWARRWLSTARHKAAVAAERARTMDPAVRRRRALLLGLALALACVAAAALVWRFGWPGFGSLNPLR</sequence>
<keyword evidence="3" id="KW-1185">Reference proteome</keyword>
<evidence type="ECO:0000313" key="3">
    <source>
        <dbReference type="Proteomes" id="UP001233314"/>
    </source>
</evidence>
<organism evidence="2 3">
    <name type="scientific">Nocardioides jiangxiensis</name>
    <dbReference type="NCBI Taxonomy" id="3064524"/>
    <lineage>
        <taxon>Bacteria</taxon>
        <taxon>Bacillati</taxon>
        <taxon>Actinomycetota</taxon>
        <taxon>Actinomycetes</taxon>
        <taxon>Propionibacteriales</taxon>
        <taxon>Nocardioidaceae</taxon>
        <taxon>Nocardioides</taxon>
    </lineage>
</organism>
<dbReference type="RefSeq" id="WP_305026366.1">
    <property type="nucleotide sequence ID" value="NZ_JAUQTA010000001.1"/>
</dbReference>
<keyword evidence="1" id="KW-0472">Membrane</keyword>
<feature type="transmembrane region" description="Helical" evidence="1">
    <location>
        <begin position="21"/>
        <end position="43"/>
    </location>
</feature>